<protein>
    <submittedName>
        <fullName evidence="2">Uncharacterized protein</fullName>
    </submittedName>
</protein>
<evidence type="ECO:0000256" key="1">
    <source>
        <dbReference type="SAM" id="Phobius"/>
    </source>
</evidence>
<evidence type="ECO:0000313" key="2">
    <source>
        <dbReference type="EMBL" id="GAA0487854.1"/>
    </source>
</evidence>
<gene>
    <name evidence="2" type="ORF">GCM10009096_33470</name>
</gene>
<keyword evidence="1" id="KW-0812">Transmembrane</keyword>
<keyword evidence="1" id="KW-1133">Transmembrane helix</keyword>
<accession>A0ABN1B1A0</accession>
<dbReference type="Proteomes" id="UP001500713">
    <property type="component" value="Unassembled WGS sequence"/>
</dbReference>
<feature type="transmembrane region" description="Helical" evidence="1">
    <location>
        <begin position="56"/>
        <end position="74"/>
    </location>
</feature>
<organism evidence="2 3">
    <name type="scientific">Parasphingorhabdus litoris</name>
    <dbReference type="NCBI Taxonomy" id="394733"/>
    <lineage>
        <taxon>Bacteria</taxon>
        <taxon>Pseudomonadati</taxon>
        <taxon>Pseudomonadota</taxon>
        <taxon>Alphaproteobacteria</taxon>
        <taxon>Sphingomonadales</taxon>
        <taxon>Sphingomonadaceae</taxon>
        <taxon>Parasphingorhabdus</taxon>
    </lineage>
</organism>
<name>A0ABN1B1A0_9SPHN</name>
<keyword evidence="1" id="KW-0472">Membrane</keyword>
<evidence type="ECO:0000313" key="3">
    <source>
        <dbReference type="Proteomes" id="UP001500713"/>
    </source>
</evidence>
<sequence>MWIVGGIAVQSLSILSLRQASETNGKLVWLVFGLLFFALSIWLISNGLGLELGLTWALTTISVAAYALILYPFVTTKDVGHERVPSRLKKMPNPPSGSKARLALRLFSAGPLYLVAALALSLIVATKPWAIEITRLFTGGLLTPLFWSIGALHATVDESLWRVAYMPVLITAVSALGYFLL</sequence>
<keyword evidence="3" id="KW-1185">Reference proteome</keyword>
<comment type="caution">
    <text evidence="2">The sequence shown here is derived from an EMBL/GenBank/DDBJ whole genome shotgun (WGS) entry which is preliminary data.</text>
</comment>
<feature type="transmembrane region" description="Helical" evidence="1">
    <location>
        <begin position="30"/>
        <end position="49"/>
    </location>
</feature>
<dbReference type="RefSeq" id="WP_229955855.1">
    <property type="nucleotide sequence ID" value="NZ_BAAAEM010000003.1"/>
</dbReference>
<reference evidence="2 3" key="1">
    <citation type="journal article" date="2019" name="Int. J. Syst. Evol. Microbiol.">
        <title>The Global Catalogue of Microorganisms (GCM) 10K type strain sequencing project: providing services to taxonomists for standard genome sequencing and annotation.</title>
        <authorList>
            <consortium name="The Broad Institute Genomics Platform"/>
            <consortium name="The Broad Institute Genome Sequencing Center for Infectious Disease"/>
            <person name="Wu L."/>
            <person name="Ma J."/>
        </authorList>
    </citation>
    <scope>NUCLEOTIDE SEQUENCE [LARGE SCALE GENOMIC DNA]</scope>
    <source>
        <strain evidence="2 3">JCM 14162</strain>
    </source>
</reference>
<feature type="transmembrane region" description="Helical" evidence="1">
    <location>
        <begin position="102"/>
        <end position="124"/>
    </location>
</feature>
<feature type="transmembrane region" description="Helical" evidence="1">
    <location>
        <begin position="136"/>
        <end position="154"/>
    </location>
</feature>
<feature type="transmembrane region" description="Helical" evidence="1">
    <location>
        <begin position="160"/>
        <end position="180"/>
    </location>
</feature>
<dbReference type="EMBL" id="BAAAEM010000003">
    <property type="protein sequence ID" value="GAA0487854.1"/>
    <property type="molecule type" value="Genomic_DNA"/>
</dbReference>
<proteinExistence type="predicted"/>